<dbReference type="PANTHER" id="PTHR13370">
    <property type="entry name" value="RNA METHYLASE-RELATED"/>
    <property type="match status" value="1"/>
</dbReference>
<keyword evidence="6" id="KW-0238">DNA-binding</keyword>
<comment type="catalytic activity">
    <reaction evidence="7">
        <text>a 2'-deoxycytidine in DNA + S-adenosyl-L-methionine = an N(4)-methyl-2'-deoxycytidine in DNA + S-adenosyl-L-homocysteine + H(+)</text>
        <dbReference type="Rhea" id="RHEA:16857"/>
        <dbReference type="Rhea" id="RHEA-COMP:11369"/>
        <dbReference type="Rhea" id="RHEA-COMP:13674"/>
        <dbReference type="ChEBI" id="CHEBI:15378"/>
        <dbReference type="ChEBI" id="CHEBI:57856"/>
        <dbReference type="ChEBI" id="CHEBI:59789"/>
        <dbReference type="ChEBI" id="CHEBI:85452"/>
        <dbReference type="ChEBI" id="CHEBI:137933"/>
        <dbReference type="EC" id="2.1.1.113"/>
    </reaction>
</comment>
<dbReference type="GO" id="GO:0008170">
    <property type="term" value="F:N-methyltransferase activity"/>
    <property type="evidence" value="ECO:0007669"/>
    <property type="project" value="InterPro"/>
</dbReference>
<dbReference type="GO" id="GO:0032259">
    <property type="term" value="P:methylation"/>
    <property type="evidence" value="ECO:0007669"/>
    <property type="project" value="UniProtKB-KW"/>
</dbReference>
<keyword evidence="5" id="KW-0680">Restriction system</keyword>
<feature type="domain" description="DNA methylase N-4/N-6" evidence="9">
    <location>
        <begin position="110"/>
        <end position="392"/>
    </location>
</feature>
<evidence type="ECO:0000256" key="1">
    <source>
        <dbReference type="ARBA" id="ARBA00010203"/>
    </source>
</evidence>
<evidence type="ECO:0000256" key="4">
    <source>
        <dbReference type="ARBA" id="ARBA00022691"/>
    </source>
</evidence>
<dbReference type="GO" id="GO:0009307">
    <property type="term" value="P:DNA restriction-modification system"/>
    <property type="evidence" value="ECO:0007669"/>
    <property type="project" value="UniProtKB-KW"/>
</dbReference>
<name>A0A7C4M098_UNCC3</name>
<dbReference type="GO" id="GO:0003677">
    <property type="term" value="F:DNA binding"/>
    <property type="evidence" value="ECO:0007669"/>
    <property type="project" value="UniProtKB-KW"/>
</dbReference>
<dbReference type="PRINTS" id="PR00508">
    <property type="entry name" value="S21N4MTFRASE"/>
</dbReference>
<evidence type="ECO:0000256" key="7">
    <source>
        <dbReference type="ARBA" id="ARBA00049120"/>
    </source>
</evidence>
<evidence type="ECO:0000259" key="9">
    <source>
        <dbReference type="Pfam" id="PF01555"/>
    </source>
</evidence>
<dbReference type="PROSITE" id="PS00093">
    <property type="entry name" value="N4_MTASE"/>
    <property type="match status" value="1"/>
</dbReference>
<dbReference type="InterPro" id="IPR029063">
    <property type="entry name" value="SAM-dependent_MTases_sf"/>
</dbReference>
<evidence type="ECO:0000256" key="6">
    <source>
        <dbReference type="ARBA" id="ARBA00023125"/>
    </source>
</evidence>
<dbReference type="InterPro" id="IPR002941">
    <property type="entry name" value="DNA_methylase_N4/N6"/>
</dbReference>
<keyword evidence="2 10" id="KW-0489">Methyltransferase</keyword>
<evidence type="ECO:0000256" key="2">
    <source>
        <dbReference type="ARBA" id="ARBA00022603"/>
    </source>
</evidence>
<dbReference type="Gene3D" id="3.40.50.150">
    <property type="entry name" value="Vaccinia Virus protein VP39"/>
    <property type="match status" value="1"/>
</dbReference>
<dbReference type="InterPro" id="IPR001091">
    <property type="entry name" value="RM_Methyltransferase"/>
</dbReference>
<dbReference type="SUPFAM" id="SSF53335">
    <property type="entry name" value="S-adenosyl-L-methionine-dependent methyltransferases"/>
    <property type="match status" value="1"/>
</dbReference>
<evidence type="ECO:0000256" key="3">
    <source>
        <dbReference type="ARBA" id="ARBA00022679"/>
    </source>
</evidence>
<dbReference type="EMBL" id="DSYQ01000017">
    <property type="protein sequence ID" value="HGT71297.1"/>
    <property type="molecule type" value="Genomic_DNA"/>
</dbReference>
<keyword evidence="4" id="KW-0949">S-adenosyl-L-methionine</keyword>
<evidence type="ECO:0000313" key="10">
    <source>
        <dbReference type="EMBL" id="HGT71297.1"/>
    </source>
</evidence>
<dbReference type="InterPro" id="IPR017985">
    <property type="entry name" value="MeTrfase_CN4_CS"/>
</dbReference>
<dbReference type="PANTHER" id="PTHR13370:SF3">
    <property type="entry name" value="TRNA (GUANINE(10)-N2)-METHYLTRANSFERASE HOMOLOG"/>
    <property type="match status" value="1"/>
</dbReference>
<dbReference type="GO" id="GO:0015667">
    <property type="term" value="F:site-specific DNA-methyltransferase (cytosine-N4-specific) activity"/>
    <property type="evidence" value="ECO:0007669"/>
    <property type="project" value="UniProtKB-EC"/>
</dbReference>
<gene>
    <name evidence="10" type="ORF">ENT43_03495</name>
</gene>
<accession>A0A7C4M098</accession>
<keyword evidence="3 10" id="KW-0808">Transferase</keyword>
<reference evidence="10" key="1">
    <citation type="journal article" date="2020" name="mSystems">
        <title>Genome- and Community-Level Interaction Insights into Carbon Utilization and Element Cycling Functions of Hydrothermarchaeota in Hydrothermal Sediment.</title>
        <authorList>
            <person name="Zhou Z."/>
            <person name="Liu Y."/>
            <person name="Xu W."/>
            <person name="Pan J."/>
            <person name="Luo Z.H."/>
            <person name="Li M."/>
        </authorList>
    </citation>
    <scope>NUCLEOTIDE SEQUENCE [LARGE SCALE GENOMIC DNA]</scope>
    <source>
        <strain evidence="10">SpSt-579</strain>
    </source>
</reference>
<sequence>MIHKNKKVIFNNYLQEILNISEKYLYEVFDKNQYDEFIKKISYIENLKDKKEIVKRFSEEYIQFVKKNFQKQYQETDEKIMNFINSSGKAIKIIWGDCFKVLKKMAPESIHLMITSPPYYNAREYSHWSNLNDYLNEMKKIITEAYRVLDNHRVFVFNIGDIFDNDNLITKAVWGKRRLPLGAYFIKIFEEVGFTFVDDFIWDKGEVQSERHKNKDKPYPFYQYPLNCYEHILIFHKHRLDKTRYPCPLCGTLKVNSNTQSEIGIMSWECKNTQCLKRSKSNRGKRFSLKTIMTQSNQKKENEISSTFINKWRRDIVRFNPVIKINSHGKNILGHTAPFPEDIPEFAIKMYSYPGELILDPFAGSFTTAIVAKKLGRIGIGIEINKSMFREAIIKNIYKHFEQPLFDDKINLFSELDCL</sequence>
<dbReference type="GO" id="GO:0009007">
    <property type="term" value="F:site-specific DNA-methyltransferase (adenine-specific) activity"/>
    <property type="evidence" value="ECO:0007669"/>
    <property type="project" value="TreeGrafter"/>
</dbReference>
<dbReference type="AlphaFoldDB" id="A0A7C4M098"/>
<dbReference type="GO" id="GO:0005737">
    <property type="term" value="C:cytoplasm"/>
    <property type="evidence" value="ECO:0007669"/>
    <property type="project" value="TreeGrafter"/>
</dbReference>
<comment type="similarity">
    <text evidence="1">Belongs to the N(4)/N(6)-methyltransferase family. N(4) subfamily.</text>
</comment>
<evidence type="ECO:0000256" key="5">
    <source>
        <dbReference type="ARBA" id="ARBA00022747"/>
    </source>
</evidence>
<protein>
    <recommendedName>
        <fullName evidence="8">Methyltransferase</fullName>
        <ecNumber evidence="8">2.1.1.-</ecNumber>
    </recommendedName>
</protein>
<comment type="caution">
    <text evidence="10">The sequence shown here is derived from an EMBL/GenBank/DDBJ whole genome shotgun (WGS) entry which is preliminary data.</text>
</comment>
<organism evidence="10">
    <name type="scientific">candidate division CPR3 bacterium</name>
    <dbReference type="NCBI Taxonomy" id="2268181"/>
    <lineage>
        <taxon>Bacteria</taxon>
        <taxon>Bacteria division CPR3</taxon>
    </lineage>
</organism>
<dbReference type="EC" id="2.1.1.-" evidence="8"/>
<proteinExistence type="inferred from homology"/>
<evidence type="ECO:0000256" key="8">
    <source>
        <dbReference type="RuleBase" id="RU362026"/>
    </source>
</evidence>
<dbReference type="Pfam" id="PF01555">
    <property type="entry name" value="N6_N4_Mtase"/>
    <property type="match status" value="1"/>
</dbReference>